<sequence>DRPAPRLPRRHRRAAGRRRRVRGVLGTGGGVGGAGDGGAPARGPDVHGDRPRVGARGAARGGRRHRLRVPAGGHLLHDHRGADVAAAGRHPLRRARRRDPPGAPRPVAAARGGTAAAPGAPARSVDGDGASRTVGRGAGSRRPVGNRRFSPRRGGGHLRGQLAQEGPRPRPCRLGCGVAPGRARRRGSRRGARGGGLGSRRRHRAATALGPHRGTARPGGLSRAPAPRAGVRHRAAARGLRHRPARGARGRLHARHHRGPGALRGTGARARARSTARRGRRRRRHGARHGAARGARGGGCVRLRRRRVRLRGPRRGGARAVLARGRRARRRRGAAPAAPGL</sequence>
<name>A0A6J4T642_9ACTN</name>
<gene>
    <name evidence="2" type="ORF">AVDCRST_MAG53-3019</name>
</gene>
<feature type="region of interest" description="Disordered" evidence="1">
    <location>
        <begin position="311"/>
        <end position="341"/>
    </location>
</feature>
<evidence type="ECO:0000256" key="1">
    <source>
        <dbReference type="SAM" id="MobiDB-lite"/>
    </source>
</evidence>
<evidence type="ECO:0000313" key="2">
    <source>
        <dbReference type="EMBL" id="CAA9514796.1"/>
    </source>
</evidence>
<feature type="compositionally biased region" description="Gly residues" evidence="1">
    <location>
        <begin position="25"/>
        <end position="40"/>
    </location>
</feature>
<feature type="non-terminal residue" evidence="2">
    <location>
        <position position="341"/>
    </location>
</feature>
<feature type="compositionally biased region" description="Basic residues" evidence="1">
    <location>
        <begin position="270"/>
        <end position="291"/>
    </location>
</feature>
<feature type="compositionally biased region" description="Basic residues" evidence="1">
    <location>
        <begin position="230"/>
        <end position="259"/>
    </location>
</feature>
<reference evidence="2" key="1">
    <citation type="submission" date="2020-02" db="EMBL/GenBank/DDBJ databases">
        <authorList>
            <person name="Meier V. D."/>
        </authorList>
    </citation>
    <scope>NUCLEOTIDE SEQUENCE</scope>
    <source>
        <strain evidence="2">AVDCRST_MAG53</strain>
    </source>
</reference>
<feature type="region of interest" description="Disordered" evidence="1">
    <location>
        <begin position="1"/>
        <end position="298"/>
    </location>
</feature>
<protein>
    <submittedName>
        <fullName evidence="2">Uncharacterized protein</fullName>
    </submittedName>
</protein>
<accession>A0A6J4T642</accession>
<feature type="non-terminal residue" evidence="2">
    <location>
        <position position="1"/>
    </location>
</feature>
<feature type="compositionally biased region" description="Basic residues" evidence="1">
    <location>
        <begin position="7"/>
        <end position="22"/>
    </location>
</feature>
<dbReference type="AlphaFoldDB" id="A0A6J4T642"/>
<feature type="compositionally biased region" description="Low complexity" evidence="1">
    <location>
        <begin position="260"/>
        <end position="269"/>
    </location>
</feature>
<organism evidence="2">
    <name type="scientific">uncultured Solirubrobacteraceae bacterium</name>
    <dbReference type="NCBI Taxonomy" id="1162706"/>
    <lineage>
        <taxon>Bacteria</taxon>
        <taxon>Bacillati</taxon>
        <taxon>Actinomycetota</taxon>
        <taxon>Thermoleophilia</taxon>
        <taxon>Solirubrobacterales</taxon>
        <taxon>Solirubrobacteraceae</taxon>
        <taxon>environmental samples</taxon>
    </lineage>
</organism>
<proteinExistence type="predicted"/>
<dbReference type="EMBL" id="CADCVR010000090">
    <property type="protein sequence ID" value="CAA9514796.1"/>
    <property type="molecule type" value="Genomic_DNA"/>
</dbReference>
<feature type="compositionally biased region" description="Low complexity" evidence="1">
    <location>
        <begin position="105"/>
        <end position="123"/>
    </location>
</feature>
<feature type="compositionally biased region" description="Basic residues" evidence="1">
    <location>
        <begin position="324"/>
        <end position="333"/>
    </location>
</feature>
<feature type="compositionally biased region" description="Basic residues" evidence="1">
    <location>
        <begin position="182"/>
        <end position="192"/>
    </location>
</feature>